<feature type="compositionally biased region" description="Polar residues" evidence="13">
    <location>
        <begin position="316"/>
        <end position="329"/>
    </location>
</feature>
<protein>
    <recommendedName>
        <fullName evidence="4">Autophagy-related protein 2</fullName>
    </recommendedName>
</protein>
<keyword evidence="9" id="KW-0472">Membrane</keyword>
<keyword evidence="8" id="KW-0445">Lipid transport</keyword>
<evidence type="ECO:0000256" key="11">
    <source>
        <dbReference type="ARBA" id="ARBA00024615"/>
    </source>
</evidence>
<dbReference type="InParanoid" id="A0A0D0C2Q6"/>
<dbReference type="OrthoDB" id="18982at2759"/>
<dbReference type="EMBL" id="KN835133">
    <property type="protein sequence ID" value="KIK49193.1"/>
    <property type="molecule type" value="Genomic_DNA"/>
</dbReference>
<dbReference type="GO" id="GO:0034045">
    <property type="term" value="C:phagophore assembly site membrane"/>
    <property type="evidence" value="ECO:0007669"/>
    <property type="project" value="UniProtKB-SubCell"/>
</dbReference>
<evidence type="ECO:0000256" key="9">
    <source>
        <dbReference type="ARBA" id="ARBA00023136"/>
    </source>
</evidence>
<dbReference type="Proteomes" id="UP000054485">
    <property type="component" value="Unassembled WGS sequence"/>
</dbReference>
<evidence type="ECO:0000256" key="4">
    <source>
        <dbReference type="ARBA" id="ARBA00018070"/>
    </source>
</evidence>
<dbReference type="STRING" id="930992.A0A0D0C2Q6"/>
<dbReference type="GO" id="GO:0034727">
    <property type="term" value="P:piecemeal microautophagy of the nucleus"/>
    <property type="evidence" value="ECO:0007669"/>
    <property type="project" value="TreeGrafter"/>
</dbReference>
<reference evidence="15" key="2">
    <citation type="submission" date="2015-01" db="EMBL/GenBank/DDBJ databases">
        <title>Evolutionary Origins and Diversification of the Mycorrhizal Mutualists.</title>
        <authorList>
            <consortium name="DOE Joint Genome Institute"/>
            <consortium name="Mycorrhizal Genomics Consortium"/>
            <person name="Kohler A."/>
            <person name="Kuo A."/>
            <person name="Nagy L.G."/>
            <person name="Floudas D."/>
            <person name="Copeland A."/>
            <person name="Barry K.W."/>
            <person name="Cichocki N."/>
            <person name="Veneault-Fourrey C."/>
            <person name="LaButti K."/>
            <person name="Lindquist E.A."/>
            <person name="Lipzen A."/>
            <person name="Lundell T."/>
            <person name="Morin E."/>
            <person name="Murat C."/>
            <person name="Riley R."/>
            <person name="Ohm R."/>
            <person name="Sun H."/>
            <person name="Tunlid A."/>
            <person name="Henrissat B."/>
            <person name="Grigoriev I.V."/>
            <person name="Hibbett D.S."/>
            <person name="Martin F."/>
        </authorList>
    </citation>
    <scope>NUCLEOTIDE SEQUENCE [LARGE SCALE GENOMIC DNA]</scope>
    <source>
        <strain evidence="15">UH-Slu-Lm8-n1</strain>
    </source>
</reference>
<evidence type="ECO:0000256" key="12">
    <source>
        <dbReference type="ARBA" id="ARBA00024631"/>
    </source>
</evidence>
<keyword evidence="5" id="KW-0813">Transport</keyword>
<name>A0A0D0C2Q6_9AGAM</name>
<dbReference type="GO" id="GO:0032266">
    <property type="term" value="F:phosphatidylinositol-3-phosphate binding"/>
    <property type="evidence" value="ECO:0007669"/>
    <property type="project" value="TreeGrafter"/>
</dbReference>
<comment type="subcellular location">
    <subcellularLocation>
        <location evidence="1">Endoplasmic reticulum membrane</location>
        <topology evidence="1">Peripheral membrane protein</topology>
    </subcellularLocation>
    <subcellularLocation>
        <location evidence="2">Preautophagosomal structure membrane</location>
        <topology evidence="2">Peripheral membrane protein</topology>
    </subcellularLocation>
</comment>
<feature type="region of interest" description="Disordered" evidence="13">
    <location>
        <begin position="261"/>
        <end position="287"/>
    </location>
</feature>
<dbReference type="GO" id="GO:0061723">
    <property type="term" value="P:glycophagy"/>
    <property type="evidence" value="ECO:0007669"/>
    <property type="project" value="TreeGrafter"/>
</dbReference>
<dbReference type="PANTHER" id="PTHR13190:SF1">
    <property type="entry name" value="AUTOPHAGY-RELATED 2, ISOFORM A"/>
    <property type="match status" value="1"/>
</dbReference>
<dbReference type="GO" id="GO:0005789">
    <property type="term" value="C:endoplasmic reticulum membrane"/>
    <property type="evidence" value="ECO:0007669"/>
    <property type="project" value="UniProtKB-SubCell"/>
</dbReference>
<evidence type="ECO:0000256" key="8">
    <source>
        <dbReference type="ARBA" id="ARBA00023055"/>
    </source>
</evidence>
<feature type="region of interest" description="Disordered" evidence="13">
    <location>
        <begin position="862"/>
        <end position="888"/>
    </location>
</feature>
<evidence type="ECO:0000256" key="10">
    <source>
        <dbReference type="ARBA" id="ARBA00024479"/>
    </source>
</evidence>
<feature type="compositionally biased region" description="Basic and acidic residues" evidence="13">
    <location>
        <begin position="179"/>
        <end position="191"/>
    </location>
</feature>
<dbReference type="GO" id="GO:0000045">
    <property type="term" value="P:autophagosome assembly"/>
    <property type="evidence" value="ECO:0007669"/>
    <property type="project" value="TreeGrafter"/>
</dbReference>
<proteinExistence type="inferred from homology"/>
<evidence type="ECO:0000313" key="15">
    <source>
        <dbReference type="Proteomes" id="UP000054485"/>
    </source>
</evidence>
<keyword evidence="6" id="KW-0256">Endoplasmic reticulum</keyword>
<evidence type="ECO:0000256" key="13">
    <source>
        <dbReference type="SAM" id="MobiDB-lite"/>
    </source>
</evidence>
<dbReference type="GO" id="GO:0006869">
    <property type="term" value="P:lipid transport"/>
    <property type="evidence" value="ECO:0007669"/>
    <property type="project" value="UniProtKB-KW"/>
</dbReference>
<feature type="compositionally biased region" description="Basic residues" evidence="13">
    <location>
        <begin position="867"/>
        <end position="883"/>
    </location>
</feature>
<feature type="region of interest" description="Disordered" evidence="13">
    <location>
        <begin position="316"/>
        <end position="352"/>
    </location>
</feature>
<evidence type="ECO:0000256" key="1">
    <source>
        <dbReference type="ARBA" id="ARBA00004406"/>
    </source>
</evidence>
<dbReference type="GO" id="GO:0043495">
    <property type="term" value="F:protein-membrane adaptor activity"/>
    <property type="evidence" value="ECO:0007669"/>
    <property type="project" value="TreeGrafter"/>
</dbReference>
<feature type="compositionally biased region" description="Polar residues" evidence="13">
    <location>
        <begin position="1642"/>
        <end position="1660"/>
    </location>
</feature>
<feature type="region of interest" description="Disordered" evidence="13">
    <location>
        <begin position="179"/>
        <end position="212"/>
    </location>
</feature>
<dbReference type="GO" id="GO:0000422">
    <property type="term" value="P:autophagy of mitochondrion"/>
    <property type="evidence" value="ECO:0007669"/>
    <property type="project" value="TreeGrafter"/>
</dbReference>
<feature type="compositionally biased region" description="Low complexity" evidence="13">
    <location>
        <begin position="711"/>
        <end position="722"/>
    </location>
</feature>
<feature type="region of interest" description="Disordered" evidence="13">
    <location>
        <begin position="1638"/>
        <end position="1662"/>
    </location>
</feature>
<keyword evidence="7" id="KW-0072">Autophagy</keyword>
<evidence type="ECO:0000256" key="6">
    <source>
        <dbReference type="ARBA" id="ARBA00022824"/>
    </source>
</evidence>
<gene>
    <name evidence="14" type="ORF">CY34DRAFT_7503</name>
</gene>
<feature type="region of interest" description="Disordered" evidence="13">
    <location>
        <begin position="799"/>
        <end position="840"/>
    </location>
</feature>
<comment type="catalytic activity">
    <reaction evidence="12">
        <text>a 1,2-diacyl-sn-glycero-3-phosphocholine(in) = a 1,2-diacyl-sn-glycero-3-phosphocholine(out)</text>
        <dbReference type="Rhea" id="RHEA:38571"/>
        <dbReference type="ChEBI" id="CHEBI:57643"/>
    </reaction>
</comment>
<dbReference type="GO" id="GO:0061709">
    <property type="term" value="P:reticulophagy"/>
    <property type="evidence" value="ECO:0007669"/>
    <property type="project" value="TreeGrafter"/>
</dbReference>
<feature type="compositionally biased region" description="Acidic residues" evidence="13">
    <location>
        <begin position="815"/>
        <end position="828"/>
    </location>
</feature>
<evidence type="ECO:0000256" key="3">
    <source>
        <dbReference type="ARBA" id="ARBA00009714"/>
    </source>
</evidence>
<reference evidence="14 15" key="1">
    <citation type="submission" date="2014-04" db="EMBL/GenBank/DDBJ databases">
        <authorList>
            <consortium name="DOE Joint Genome Institute"/>
            <person name="Kuo A."/>
            <person name="Ruytinx J."/>
            <person name="Rineau F."/>
            <person name="Colpaert J."/>
            <person name="Kohler A."/>
            <person name="Nagy L.G."/>
            <person name="Floudas D."/>
            <person name="Copeland A."/>
            <person name="Barry K.W."/>
            <person name="Cichocki N."/>
            <person name="Veneault-Fourrey C."/>
            <person name="LaButti K."/>
            <person name="Lindquist E.A."/>
            <person name="Lipzen A."/>
            <person name="Lundell T."/>
            <person name="Morin E."/>
            <person name="Murat C."/>
            <person name="Sun H."/>
            <person name="Tunlid A."/>
            <person name="Henrissat B."/>
            <person name="Grigoriev I.V."/>
            <person name="Hibbett D.S."/>
            <person name="Martin F."/>
            <person name="Nordberg H.P."/>
            <person name="Cantor M.N."/>
            <person name="Hua S.X."/>
        </authorList>
    </citation>
    <scope>NUCLEOTIDE SEQUENCE [LARGE SCALE GENOMIC DNA]</scope>
    <source>
        <strain evidence="14 15">UH-Slu-Lm8-n1</strain>
    </source>
</reference>
<dbReference type="HOGENOM" id="CLU_000795_0_0_1"/>
<feature type="region of interest" description="Disordered" evidence="13">
    <location>
        <begin position="930"/>
        <end position="951"/>
    </location>
</feature>
<comment type="catalytic activity">
    <reaction evidence="11">
        <text>a 1,2-diacyl-sn-glycero-3-phosphoethanolamine(in) = a 1,2-diacyl-sn-glycero-3-phosphoethanolamine(out)</text>
        <dbReference type="Rhea" id="RHEA:38895"/>
        <dbReference type="ChEBI" id="CHEBI:64612"/>
    </reaction>
</comment>
<dbReference type="InterPro" id="IPR026849">
    <property type="entry name" value="ATG2"/>
</dbReference>
<evidence type="ECO:0000256" key="2">
    <source>
        <dbReference type="ARBA" id="ARBA00004623"/>
    </source>
</evidence>
<accession>A0A0D0C2Q6</accession>
<comment type="catalytic activity">
    <reaction evidence="10">
        <text>a 1,2-diacyl-sn-glycero-3-phospho-L-serine(in) = a 1,2-diacyl-sn-glycero-3-phospho-L-serine(out)</text>
        <dbReference type="Rhea" id="RHEA:38663"/>
        <dbReference type="ChEBI" id="CHEBI:57262"/>
    </reaction>
</comment>
<feature type="region of interest" description="Disordered" evidence="13">
    <location>
        <begin position="707"/>
        <end position="726"/>
    </location>
</feature>
<keyword evidence="15" id="KW-1185">Reference proteome</keyword>
<evidence type="ECO:0000256" key="5">
    <source>
        <dbReference type="ARBA" id="ARBA00022448"/>
    </source>
</evidence>
<dbReference type="GO" id="GO:0061908">
    <property type="term" value="C:phagophore"/>
    <property type="evidence" value="ECO:0007669"/>
    <property type="project" value="TreeGrafter"/>
</dbReference>
<organism evidence="14 15">
    <name type="scientific">Suillus luteus UH-Slu-Lm8-n1</name>
    <dbReference type="NCBI Taxonomy" id="930992"/>
    <lineage>
        <taxon>Eukaryota</taxon>
        <taxon>Fungi</taxon>
        <taxon>Dikarya</taxon>
        <taxon>Basidiomycota</taxon>
        <taxon>Agaricomycotina</taxon>
        <taxon>Agaricomycetes</taxon>
        <taxon>Agaricomycetidae</taxon>
        <taxon>Boletales</taxon>
        <taxon>Suillineae</taxon>
        <taxon>Suillaceae</taxon>
        <taxon>Suillus</taxon>
    </lineage>
</organism>
<comment type="similarity">
    <text evidence="3">Belongs to the ATG2 family.</text>
</comment>
<sequence length="2088" mass="228007">MSTWYSSWFPGLPSFDFSLPSAIQRRFLSFVLKKSLGHLLKPGQLDLHQIDSQIGSGVVQIRDLELDDQVRVLPLGLTVHSLTTPQAINKLLARSPFRLHDGSISCVTARIPFPNPLTSSVGLSVQSLHLTLHATPPSDFGSPNNVNLAQSVASVAETFIHGELTPREEATLRESLHPDSRLPHIDDEGHHLPGGLDSSTRSHPQEEIGIDSDPSGVSLFATLFEHLLARFEFSAVDTKIVIVHPGQSSFTLSIPEIAYSTDPGVPKQQNTGDGPSSNIAPERSLRSGHIRTVSISGVAITSRDIRATLQRTVASPRTMSPVSLSSSHATLHDHHQAHRPVSPASSSSSIDEDTQMMMSQSIVALPPRSQFRASPSSSVLSSMYQSAVSTTSCTSSAIPIEPIGNLDTEDMVRPRSRNHTAGNRVPAHVPHWDAAEDLVFSVGADPIVVRLQTPPSYTKHDAHASTPEIVSPPMENIKQDETLGLSISVGIMSCALRACHVRMLLEMLNYCGSKDAGTTPKHFEATPSPPTLPCSLHASLNIRGIVTLLITEPLDQEFPSLEAFFQSPLVPPRLPSTYLRIMLENVTGSLDLSGTLGSQTDAANISPITSNLFLSNLSVFLYHSSRTVNKDAAQVSLPLLITDHRLHNQYIVSPCRPFFSSTSIPAQPLSEVTLPTIEVVDWTAMKLSGGSSKLSNWRVKPSIGKDPLVHSPPSKSSAFSTSPNPPTALLLKEEELEELSLFNAITFVARVNPVATRSGGSTDILVRIAPLHVFFDVDIMFEDGSMLKFLDEALALEGSPTRDASDTSQGRSSLDDTEEEDSASDDELNTPFITPKQLERERERRRLEKLVLEDLDLDIDYRTGAPSRHRPHSKRATNAKIKSKSGQTSHPKITIILPALRAEVRCSSPSLQSSRSGGVILDLHDVQVSNKPLDPESPTIRFGDGGESRNPSVKNLSGQLLSGQIRGIVLSYAHVGDSKAHAFISLGSLPRAASLLLSEQTSDSLPIRFQLTQLAPSKSTVSTSTHRHRTSIIINVPLINVVLEKPVFDGLQIWADSVTQAVTAGTEETETEVAQSRNPSLIGSRFFARSRRVGSRGSDESSFGTTAITPIQSETAVKVIVAEALVRILTSRSQSSAPSIRPFDISASDIDVLIELKPDGRDETVITSSLMDLHVGEVSPKWELVPLLVLTLPRSLSSVPRPMVKARFTSLAVPETGAKETKIRLALWGFTCHVYPDLQWISDLAQFMKAPPGVFESVVPSERTSLSFPIADVSIKTYAPSHPGSAVLYIGEAELNTELAGNSSEFKVKLLVPSLSFLLVDSMADAPNGPGSAKTSGGSSLNLWKNFGFASIADIADLDLVFKTDNAYVPPSVGVLVNRVSLRVHLCADTIAALTGYMGDFTSIFKSSSPTEPAVPRKKVPASLVHRPPGQGMMASLDEQAFRRIPDVGNAADMINDDLPTNLDYLDESFGSAAGLRELRDDDLEDFDVQEDGRTTPVAGETGVVSKVGGETIRIIKPIRPIEHYYDTIPPENTGDLTSLRDTTLRVRIHDSDISLFLHDGYDWPRTRKIVEQEIKDMRKKLAKIRQLIATGQTQDPSMEETSTMLFNSIHIGLDQDFDSLDPTALVAAIDDELENAETESHSSWQTLPPASPGQQQRMPSTRIHGRRLTRSKGPSIEIKLTGLDAEVDNYRHHLKDALVSRTLVVIQDAEILDHVKTSTWRKFLTELRSDSRGNIRETDSSMVRVELKTVRPSPSHPSEETRLRAKLLPLRLYVDQDALDFLKKFFSFKDPDSPSAPADAPSEETYIQHAEVFPIDLKLDYKPRRVDYRALREGKTIELMNFFHFDGAEMTLRHLTLHGITGWPRFFDTLNDLWTPDVKATQLVDVISGVAPIRSMVNVGSGVADLVLLPIAQYKKDGRIVRGVQKGTRAFVQSTAMEAIKLGAQLATGTQVILEQAESVLGGQFKDSITAETFHIPYDDSEEGADEELISRYAAQPADVTEGVQSAYRSLQRNLHSAAQTILAVPMEVYEKSGNEGAVRAVVRAVPIAVLKPMIGASEAVSKTLMGLHNTLDPNVRHENAAKYKHR</sequence>
<dbReference type="Pfam" id="PF13329">
    <property type="entry name" value="ATG2_CAD"/>
    <property type="match status" value="2"/>
</dbReference>
<feature type="compositionally biased region" description="Polar residues" evidence="13">
    <location>
        <begin position="267"/>
        <end position="279"/>
    </location>
</feature>
<evidence type="ECO:0000313" key="14">
    <source>
        <dbReference type="EMBL" id="KIK49193.1"/>
    </source>
</evidence>
<evidence type="ECO:0000256" key="7">
    <source>
        <dbReference type="ARBA" id="ARBA00023006"/>
    </source>
</evidence>
<dbReference type="PANTHER" id="PTHR13190">
    <property type="entry name" value="AUTOPHAGY-RELATED 2, ISOFORM A"/>
    <property type="match status" value="1"/>
</dbReference>